<dbReference type="STRING" id="6248.A0A0K0DXF9"/>
<evidence type="ECO:0000313" key="4">
    <source>
        <dbReference type="WBParaSite" id="SSTP_0000192400.1"/>
    </source>
</evidence>
<keyword evidence="3" id="KW-1185">Reference proteome</keyword>
<dbReference type="WBParaSite" id="SSTP_0000192400.1">
    <property type="protein sequence ID" value="SSTP_0000192400.1"/>
    <property type="gene ID" value="SSTP_0000192400"/>
</dbReference>
<dbReference type="WBParaSite" id="TCONS_00006349.p1">
    <property type="protein sequence ID" value="TCONS_00006349.p1"/>
    <property type="gene ID" value="XLOC_004504"/>
</dbReference>
<dbReference type="Proteomes" id="UP000035681">
    <property type="component" value="Unplaced"/>
</dbReference>
<dbReference type="InterPro" id="IPR034750">
    <property type="entry name" value="CULT"/>
</dbReference>
<evidence type="ECO:0000313" key="3">
    <source>
        <dbReference type="Proteomes" id="UP000035681"/>
    </source>
</evidence>
<dbReference type="AlphaFoldDB" id="A0A0K0DXF9"/>
<evidence type="ECO:0000313" key="5">
    <source>
        <dbReference type="WBParaSite" id="TCONS_00006349.p1"/>
    </source>
</evidence>
<name>A0A0K0DXF9_STRER</name>
<feature type="compositionally biased region" description="Basic and acidic residues" evidence="1">
    <location>
        <begin position="687"/>
        <end position="704"/>
    </location>
</feature>
<dbReference type="CDD" id="cd15777">
    <property type="entry name" value="CRBN_C_like"/>
    <property type="match status" value="1"/>
</dbReference>
<evidence type="ECO:0000259" key="2">
    <source>
        <dbReference type="PROSITE" id="PS51788"/>
    </source>
</evidence>
<dbReference type="Gene3D" id="2.170.150.20">
    <property type="entry name" value="Peptide methionine sulfoxide reductase"/>
    <property type="match status" value="1"/>
</dbReference>
<sequence length="704" mass="83065">MADEIQNQEEDDTLIHWQQQSSYEIMTDEFWDNFPHLINETMESFTCYDDDIDKREDDGNLYRPIDYFTSQSFDSWCKHFDECNSFVPAQYDLRDGDEVWCYKVQTTDFIPIGFEITIPYNFISEKNYFDEKYAEKYGRIVAFRNGTTIENGCLTLGHVIAIERGTEKPYDRRMVLVRTHGYGQLTNDTLESWIFKKYKIKNHYHYITYYHRILDFTQYENEDHIRNCLRCDDCYYEIARVMKNEWNIDLPLRTIVDGIIRKSMEVYIPGLINYSSDLLKDIIKRWYFMYDPYQLMVKIFCNFRELDDFTGSRSGRFQLYTKPHEFMRRFNIFINEEMIVRNTFKCYRCSADLFKVDDVECFSNEGTTLFRVNPHGEIHQLRTFKNCVSGAVCVTGLPNPSMTYFEGYKWRFLHCKNCQRFLGWRFESRVFTPSIFYAVLDRSIYPSSSAFTGEDLTEMGEIWQRNRTLCTYYFTRNVRDVDDERPPVFDDTDVDFLTSEFEDHILNRLIESPEEEVLNVPTINRGVVQFGRDLNRINLLEEENQFQIVNLDIRNIFENEIIANMEQGEDEDVGMIGIDEEEDEVEIEEDENELVSLHGSESIDVSDSVNDDSSSDVVMDDIIAAYDNNSETNSVGNNVMFENDFGENEDTRSKESDSDSSNEMERDDNAQINDNSDGETRSGGSDNEIHNIYENDHSDIEDTI</sequence>
<reference evidence="4" key="1">
    <citation type="submission" date="2015-08" db="UniProtKB">
        <authorList>
            <consortium name="WormBaseParasite"/>
        </authorList>
    </citation>
    <scope>IDENTIFICATION</scope>
</reference>
<feature type="compositionally biased region" description="Basic and acidic residues" evidence="1">
    <location>
        <begin position="649"/>
        <end position="669"/>
    </location>
</feature>
<proteinExistence type="predicted"/>
<feature type="domain" description="CULT" evidence="2">
    <location>
        <begin position="341"/>
        <end position="448"/>
    </location>
</feature>
<organism evidence="4">
    <name type="scientific">Strongyloides stercoralis</name>
    <name type="common">Threadworm</name>
    <dbReference type="NCBI Taxonomy" id="6248"/>
    <lineage>
        <taxon>Eukaryota</taxon>
        <taxon>Metazoa</taxon>
        <taxon>Ecdysozoa</taxon>
        <taxon>Nematoda</taxon>
        <taxon>Chromadorea</taxon>
        <taxon>Rhabditida</taxon>
        <taxon>Tylenchina</taxon>
        <taxon>Panagrolaimomorpha</taxon>
        <taxon>Strongyloidoidea</taxon>
        <taxon>Strongyloididae</taxon>
        <taxon>Strongyloides</taxon>
    </lineage>
</organism>
<dbReference type="PROSITE" id="PS51788">
    <property type="entry name" value="CULT"/>
    <property type="match status" value="1"/>
</dbReference>
<feature type="region of interest" description="Disordered" evidence="1">
    <location>
        <begin position="629"/>
        <end position="704"/>
    </location>
</feature>
<protein>
    <submittedName>
        <fullName evidence="4 5">CULT domain-containing protein</fullName>
    </submittedName>
</protein>
<accession>A0A0K0DXF9</accession>
<evidence type="ECO:0000256" key="1">
    <source>
        <dbReference type="SAM" id="MobiDB-lite"/>
    </source>
</evidence>